<dbReference type="OrthoDB" id="9787885at2"/>
<reference evidence="1 2" key="1">
    <citation type="submission" date="2019-03" db="EMBL/GenBank/DDBJ databases">
        <title>Draft genome sequences of novel Actinobacteria.</title>
        <authorList>
            <person name="Sahin N."/>
            <person name="Ay H."/>
            <person name="Saygin H."/>
        </authorList>
    </citation>
    <scope>NUCLEOTIDE SEQUENCE [LARGE SCALE GENOMIC DNA]</scope>
    <source>
        <strain evidence="1 2">7K502</strain>
    </source>
</reference>
<dbReference type="InterPro" id="IPR019089">
    <property type="entry name" value="Cas_GSU0054"/>
</dbReference>
<dbReference type="AlphaFoldDB" id="A0A4R4YW38"/>
<dbReference type="NCBIfam" id="TIGR02165">
    <property type="entry name" value="cas5_6_GSU0054"/>
    <property type="match status" value="1"/>
</dbReference>
<dbReference type="Proteomes" id="UP000294947">
    <property type="component" value="Unassembled WGS sequence"/>
</dbReference>
<evidence type="ECO:0000313" key="1">
    <source>
        <dbReference type="EMBL" id="TDD49641.1"/>
    </source>
</evidence>
<proteinExistence type="predicted"/>
<gene>
    <name evidence="1" type="primary">cas5u6u</name>
    <name evidence="1" type="ORF">E1288_19215</name>
</gene>
<evidence type="ECO:0000313" key="2">
    <source>
        <dbReference type="Proteomes" id="UP000294947"/>
    </source>
</evidence>
<dbReference type="EMBL" id="SMKW01000024">
    <property type="protein sequence ID" value="TDD49641.1"/>
    <property type="molecule type" value="Genomic_DNA"/>
</dbReference>
<accession>A0A4R4YW38</accession>
<sequence>MAAHAVPPLLLPQHLPDALRLGDGDLHPDAGPFVTADHRVHRAADPGRCGLMLTYSFPQHIRVRGRMAGAVAGCLRKTVMSRVPDPIPPEISGHGADNRPHVAYLPLLDAGHPDAGGDVLGVGLLVPDGRTDLVAAVDAALAESFELRLPGAHLRLRRRTPAGTPLEPEWWFGRARRWATVTPMVLDRFSGRDNEEAEVGRACQRVGLPEPTVVTTGHDPLVRGGAFLRPGDLARREKVPRPFIHVLLEFPTPVSGPVLLGAQRYLGMGLCVPR</sequence>
<protein>
    <submittedName>
        <fullName evidence="1">Type I-U CRISPR-associated protein Cas5/Cas6</fullName>
    </submittedName>
</protein>
<name>A0A4R4YW38_9PSEU</name>
<keyword evidence="2" id="KW-1185">Reference proteome</keyword>
<comment type="caution">
    <text evidence="1">The sequence shown here is derived from an EMBL/GenBank/DDBJ whole genome shotgun (WGS) entry which is preliminary data.</text>
</comment>
<organism evidence="1 2">
    <name type="scientific">Saccharopolyspora elongata</name>
    <dbReference type="NCBI Taxonomy" id="2530387"/>
    <lineage>
        <taxon>Bacteria</taxon>
        <taxon>Bacillati</taxon>
        <taxon>Actinomycetota</taxon>
        <taxon>Actinomycetes</taxon>
        <taxon>Pseudonocardiales</taxon>
        <taxon>Pseudonocardiaceae</taxon>
        <taxon>Saccharopolyspora</taxon>
    </lineage>
</organism>